<dbReference type="InterPro" id="IPR029054">
    <property type="entry name" value="dUTPase-like"/>
</dbReference>
<dbReference type="Ensembl" id="ENSANIT00000020558.1">
    <property type="protein sequence ID" value="ENSANIP00000019890.1"/>
    <property type="gene ID" value="ENSANIG00000013530.1"/>
</dbReference>
<reference evidence="2" key="2">
    <citation type="submission" date="2025-09" db="UniProtKB">
        <authorList>
            <consortium name="Ensembl"/>
        </authorList>
    </citation>
    <scope>IDENTIFICATION</scope>
</reference>
<dbReference type="Gene3D" id="2.70.40.10">
    <property type="match status" value="1"/>
</dbReference>
<dbReference type="InterPro" id="IPR036157">
    <property type="entry name" value="dUTPase-like_sf"/>
</dbReference>
<dbReference type="SUPFAM" id="SSF51283">
    <property type="entry name" value="dUTPase-like"/>
    <property type="match status" value="1"/>
</dbReference>
<evidence type="ECO:0000313" key="2">
    <source>
        <dbReference type="Ensembl" id="ENSANIP00000019890.1"/>
    </source>
</evidence>
<evidence type="ECO:0000259" key="1">
    <source>
        <dbReference type="Pfam" id="PF00692"/>
    </source>
</evidence>
<proteinExistence type="predicted"/>
<dbReference type="AlphaFoldDB" id="A0A8B9NJI3"/>
<sequence length="134" mass="14320">ATARGSLPPTPPRYSPYESVVSQLKQYRVTDLRSATSASAGLDLAVATVVLNTPKEIKVVSTGIWGGLPKGLVGILVLTGIIDSDYQGDLKMMIIILFAMGRDLNHGKVKFIVAVIDIKPPAQTEMVNRKTSLG</sequence>
<dbReference type="Proteomes" id="UP000694541">
    <property type="component" value="Unplaced"/>
</dbReference>
<accession>A0A8B9NJI3</accession>
<protein>
    <recommendedName>
        <fullName evidence="1">dUTPase-like domain-containing protein</fullName>
    </recommendedName>
</protein>
<dbReference type="Pfam" id="PF00692">
    <property type="entry name" value="dUTPase"/>
    <property type="match status" value="1"/>
</dbReference>
<keyword evidence="3" id="KW-1185">Reference proteome</keyword>
<feature type="domain" description="dUTPase-like" evidence="1">
    <location>
        <begin position="31"/>
        <end position="95"/>
    </location>
</feature>
<evidence type="ECO:0000313" key="3">
    <source>
        <dbReference type="Proteomes" id="UP000694541"/>
    </source>
</evidence>
<organism evidence="2 3">
    <name type="scientific">Accipiter nisus</name>
    <name type="common">Eurasian sparrowhawk</name>
    <dbReference type="NCBI Taxonomy" id="211598"/>
    <lineage>
        <taxon>Eukaryota</taxon>
        <taxon>Metazoa</taxon>
        <taxon>Chordata</taxon>
        <taxon>Craniata</taxon>
        <taxon>Vertebrata</taxon>
        <taxon>Euteleostomi</taxon>
        <taxon>Archelosauria</taxon>
        <taxon>Archosauria</taxon>
        <taxon>Dinosauria</taxon>
        <taxon>Saurischia</taxon>
        <taxon>Theropoda</taxon>
        <taxon>Coelurosauria</taxon>
        <taxon>Aves</taxon>
        <taxon>Neognathae</taxon>
        <taxon>Neoaves</taxon>
        <taxon>Telluraves</taxon>
        <taxon>Accipitrimorphae</taxon>
        <taxon>Accipitriformes</taxon>
        <taxon>Accipitridae</taxon>
        <taxon>Accipitrinae</taxon>
        <taxon>Accipiter</taxon>
    </lineage>
</organism>
<name>A0A8B9NJI3_9AVES</name>
<reference evidence="2" key="1">
    <citation type="submission" date="2025-08" db="UniProtKB">
        <authorList>
            <consortium name="Ensembl"/>
        </authorList>
    </citation>
    <scope>IDENTIFICATION</scope>
</reference>